<evidence type="ECO:0000313" key="1">
    <source>
        <dbReference type="EMBL" id="RZD15282.1"/>
    </source>
</evidence>
<comment type="caution">
    <text evidence="1">The sequence shown here is derived from an EMBL/GenBank/DDBJ whole genome shotgun (WGS) entry which is preliminary data.</text>
</comment>
<gene>
    <name evidence="1" type="ORF">EVJ47_03150</name>
</gene>
<organism evidence="1 2">
    <name type="scientific">Candidatus Acidulodesulfobacterium ferriphilum</name>
    <dbReference type="NCBI Taxonomy" id="2597223"/>
    <lineage>
        <taxon>Bacteria</taxon>
        <taxon>Deltaproteobacteria</taxon>
        <taxon>Candidatus Acidulodesulfobacterales</taxon>
        <taxon>Candidatus Acidulodesulfobacterium</taxon>
    </lineage>
</organism>
<sequence length="250" mass="28373">MGGYYNSKISFQNLQFEHTGHTLIEHWNGYGWKIVPSPDPDRSSSFVRPDGHFHQRITVNALSGIAAVNSHDIWAVGHYWNGEANRTLILQWNGHRWIRIRSPNASRYENVLYSAVAISPHNVWAAGTYRPFPRKHYLTLIEQWNGYIWRKVPSPNIPRQNNQLYSISAWGNNVWAVGRHDSTGGGPLAIHWNGRKWVIIPGQKVGNCGCLNTFNGVAVGPAAIWTAGEFMNMQVHKSFVETGRSLRVKH</sequence>
<dbReference type="Proteomes" id="UP000320813">
    <property type="component" value="Unassembled WGS sequence"/>
</dbReference>
<name>A0A519BDD0_9DELT</name>
<reference evidence="1 2" key="1">
    <citation type="submission" date="2019-01" db="EMBL/GenBank/DDBJ databases">
        <title>Insights into ecological role of a new deltaproteobacterial order Candidatus Sinidesulfobacterales (Sva0485) by metagenomics and metatranscriptomics.</title>
        <authorList>
            <person name="Tan S."/>
            <person name="Liu J."/>
            <person name="Fang Y."/>
            <person name="Hedlund B.P."/>
            <person name="Lian Z.H."/>
            <person name="Huang L.Y."/>
            <person name="Li J.T."/>
            <person name="Huang L.N."/>
            <person name="Li W.J."/>
            <person name="Jiang H.C."/>
            <person name="Dong H.L."/>
            <person name="Shu W.S."/>
        </authorList>
    </citation>
    <scope>NUCLEOTIDE SEQUENCE [LARGE SCALE GENOMIC DNA]</scope>
    <source>
        <strain evidence="1">AP3</strain>
    </source>
</reference>
<proteinExistence type="predicted"/>
<evidence type="ECO:0000313" key="2">
    <source>
        <dbReference type="Proteomes" id="UP000320813"/>
    </source>
</evidence>
<accession>A0A519BDD0</accession>
<protein>
    <submittedName>
        <fullName evidence="1">Uncharacterized protein</fullName>
    </submittedName>
</protein>
<dbReference type="AlphaFoldDB" id="A0A519BDD0"/>
<dbReference type="EMBL" id="SGBD01000001">
    <property type="protein sequence ID" value="RZD15282.1"/>
    <property type="molecule type" value="Genomic_DNA"/>
</dbReference>